<keyword evidence="2" id="KW-1185">Reference proteome</keyword>
<sequence>MGDSDSGIGNGGDTKVDLQSATVQLPDPLPDHDEATDKEDQLLHSPLRKQNSILSLTLEEIQFRSGKSFGSMNMDEFLASVWSAEDNQLLTSQAESNDNRGNGRKGSALMGKSVLARQASFSVPTPLCNKTVDEVWYEIHKDDPLHSHHHQLSDENASSADDLEMPPRGQQTLGEMTLEDFLIKAGVMQEAQLLCQQKLAPVVPAVPILKHTVRFSDAPTPYASGFTSSSLSGNGFVATAYQISGQTSNRHMGEGVGIKTRRIIDGPQEVVVERRQRRMIKNRESAARSRARKQAYTVELEVELNQLKEENEKLRRIVEESEQKRRKEVLKRKYPRKVEVLSERAKAMRRTMSSAW</sequence>
<dbReference type="EMBL" id="CM042884">
    <property type="protein sequence ID" value="KAI4368708.1"/>
    <property type="molecule type" value="Genomic_DNA"/>
</dbReference>
<organism evidence="1 2">
    <name type="scientific">Melastoma candidum</name>
    <dbReference type="NCBI Taxonomy" id="119954"/>
    <lineage>
        <taxon>Eukaryota</taxon>
        <taxon>Viridiplantae</taxon>
        <taxon>Streptophyta</taxon>
        <taxon>Embryophyta</taxon>
        <taxon>Tracheophyta</taxon>
        <taxon>Spermatophyta</taxon>
        <taxon>Magnoliopsida</taxon>
        <taxon>eudicotyledons</taxon>
        <taxon>Gunneridae</taxon>
        <taxon>Pentapetalae</taxon>
        <taxon>rosids</taxon>
        <taxon>malvids</taxon>
        <taxon>Myrtales</taxon>
        <taxon>Melastomataceae</taxon>
        <taxon>Melastomatoideae</taxon>
        <taxon>Melastomateae</taxon>
        <taxon>Melastoma</taxon>
    </lineage>
</organism>
<comment type="caution">
    <text evidence="1">The sequence shown here is derived from an EMBL/GenBank/DDBJ whole genome shotgun (WGS) entry which is preliminary data.</text>
</comment>
<evidence type="ECO:0000313" key="1">
    <source>
        <dbReference type="EMBL" id="KAI4368708.1"/>
    </source>
</evidence>
<accession>A0ACB9QR50</accession>
<dbReference type="Proteomes" id="UP001057402">
    <property type="component" value="Chromosome 5"/>
</dbReference>
<gene>
    <name evidence="1" type="ORF">MLD38_017235</name>
</gene>
<evidence type="ECO:0000313" key="2">
    <source>
        <dbReference type="Proteomes" id="UP001057402"/>
    </source>
</evidence>
<name>A0ACB9QR50_9MYRT</name>
<reference evidence="2" key="1">
    <citation type="journal article" date="2023" name="Front. Plant Sci.">
        <title>Chromosomal-level genome assembly of Melastoma candidum provides insights into trichome evolution.</title>
        <authorList>
            <person name="Zhong Y."/>
            <person name="Wu W."/>
            <person name="Sun C."/>
            <person name="Zou P."/>
            <person name="Liu Y."/>
            <person name="Dai S."/>
            <person name="Zhou R."/>
        </authorList>
    </citation>
    <scope>NUCLEOTIDE SEQUENCE [LARGE SCALE GENOMIC DNA]</scope>
</reference>
<proteinExistence type="predicted"/>
<protein>
    <submittedName>
        <fullName evidence="1">Uncharacterized protein</fullName>
    </submittedName>
</protein>